<dbReference type="PANTHER" id="PTHR38764">
    <property type="entry name" value="ACYL CARRIER PROTEIN PHOSPHODIESTERASE"/>
    <property type="match status" value="1"/>
</dbReference>
<organism evidence="5 6">
    <name type="scientific">Aestuariirhabdus litorea</name>
    <dbReference type="NCBI Taxonomy" id="2528527"/>
    <lineage>
        <taxon>Bacteria</taxon>
        <taxon>Pseudomonadati</taxon>
        <taxon>Pseudomonadota</taxon>
        <taxon>Gammaproteobacteria</taxon>
        <taxon>Oceanospirillales</taxon>
        <taxon>Aestuariirhabdaceae</taxon>
        <taxon>Aestuariirhabdus</taxon>
    </lineage>
</organism>
<keyword evidence="3" id="KW-0443">Lipid metabolism</keyword>
<dbReference type="GO" id="GO:0006633">
    <property type="term" value="P:fatty acid biosynthetic process"/>
    <property type="evidence" value="ECO:0007669"/>
    <property type="project" value="UniProtKB-KW"/>
</dbReference>
<evidence type="ECO:0000256" key="4">
    <source>
        <dbReference type="ARBA" id="ARBA00023160"/>
    </source>
</evidence>
<dbReference type="PANTHER" id="PTHR38764:SF1">
    <property type="entry name" value="ACYL CARRIER PROTEIN PHOSPHODIESTERASE"/>
    <property type="match status" value="1"/>
</dbReference>
<proteinExistence type="predicted"/>
<dbReference type="AlphaFoldDB" id="A0A3P3VI99"/>
<gene>
    <name evidence="5" type="ORF">D0544_11335</name>
</gene>
<dbReference type="Pfam" id="PF04336">
    <property type="entry name" value="ACP_PD"/>
    <property type="match status" value="1"/>
</dbReference>
<sequence>MNYLAHLALAGAQEKHRIGAFLGDFVKGPLRGEYDAGIEAGIRQHRAIDAHSDQDDQFTRCRLLLGKQHRRYSGIAIDILFDHLLARHWERFYAIDFNDFCERSYRELLAHKPLMPERARHFAERMQEHQILHSYYHRETLSLAINRTALRLREGDRLVALITPLETHYQALDREFLKLYPQLQSLASRLLFDPDQTEPG</sequence>
<reference evidence="5 6" key="2">
    <citation type="submission" date="2018-12" db="EMBL/GenBank/DDBJ databases">
        <title>Simiduia agarivorans gen. nov., sp. nov., a marine, agarolytic bacterium isolated from shallow coastal water from Keelung, Taiwan.</title>
        <authorList>
            <person name="Shieh W.Y."/>
        </authorList>
    </citation>
    <scope>NUCLEOTIDE SEQUENCE [LARGE SCALE GENOMIC DNA]</scope>
    <source>
        <strain evidence="5 6">GTF-13</strain>
    </source>
</reference>
<evidence type="ECO:0000256" key="3">
    <source>
        <dbReference type="ARBA" id="ARBA00023098"/>
    </source>
</evidence>
<dbReference type="GO" id="GO:0008770">
    <property type="term" value="F:[acyl-carrier-protein] phosphodiesterase activity"/>
    <property type="evidence" value="ECO:0007669"/>
    <property type="project" value="InterPro"/>
</dbReference>
<name>A0A3P3VI99_9GAMM</name>
<evidence type="ECO:0000256" key="1">
    <source>
        <dbReference type="ARBA" id="ARBA00022516"/>
    </source>
</evidence>
<evidence type="ECO:0000256" key="2">
    <source>
        <dbReference type="ARBA" id="ARBA00022801"/>
    </source>
</evidence>
<dbReference type="EMBL" id="QWEZ01000002">
    <property type="protein sequence ID" value="RRJ82461.1"/>
    <property type="molecule type" value="Genomic_DNA"/>
</dbReference>
<evidence type="ECO:0000313" key="6">
    <source>
        <dbReference type="Proteomes" id="UP000280792"/>
    </source>
</evidence>
<keyword evidence="4" id="KW-0275">Fatty acid biosynthesis</keyword>
<reference evidence="5 6" key="1">
    <citation type="submission" date="2018-08" db="EMBL/GenBank/DDBJ databases">
        <authorList>
            <person name="Khan S.A."/>
        </authorList>
    </citation>
    <scope>NUCLEOTIDE SEQUENCE [LARGE SCALE GENOMIC DNA]</scope>
    <source>
        <strain evidence="5 6">GTF-13</strain>
    </source>
</reference>
<comment type="caution">
    <text evidence="5">The sequence shown here is derived from an EMBL/GenBank/DDBJ whole genome shotgun (WGS) entry which is preliminary data.</text>
</comment>
<dbReference type="InterPro" id="IPR007431">
    <property type="entry name" value="ACP_PD"/>
</dbReference>
<keyword evidence="6" id="KW-1185">Reference proteome</keyword>
<evidence type="ECO:0000313" key="5">
    <source>
        <dbReference type="EMBL" id="RRJ82461.1"/>
    </source>
</evidence>
<protein>
    <submittedName>
        <fullName evidence="5">DUF479 domain-containing protein</fullName>
    </submittedName>
</protein>
<dbReference type="Proteomes" id="UP000280792">
    <property type="component" value="Unassembled WGS sequence"/>
</dbReference>
<dbReference type="RefSeq" id="WP_125016209.1">
    <property type="nucleotide sequence ID" value="NZ_QWEZ01000002.1"/>
</dbReference>
<keyword evidence="2" id="KW-0378">Hydrolase</keyword>
<keyword evidence="4" id="KW-0276">Fatty acid metabolism</keyword>
<keyword evidence="1" id="KW-0444">Lipid biosynthesis</keyword>
<dbReference type="PIRSF" id="PIRSF011489">
    <property type="entry name" value="DUF479"/>
    <property type="match status" value="1"/>
</dbReference>
<accession>A0A3P3VI99</accession>